<dbReference type="EMBL" id="FWFG01000086">
    <property type="protein sequence ID" value="SLM93471.1"/>
    <property type="molecule type" value="Genomic_DNA"/>
</dbReference>
<protein>
    <recommendedName>
        <fullName evidence="3">Sulfurtransferase</fullName>
    </recommendedName>
</protein>
<evidence type="ECO:0000313" key="7">
    <source>
        <dbReference type="Proteomes" id="UP000195981"/>
    </source>
</evidence>
<dbReference type="Gene3D" id="3.40.250.10">
    <property type="entry name" value="Rhodanese-like domain"/>
    <property type="match status" value="2"/>
</dbReference>
<dbReference type="Proteomes" id="UP000195981">
    <property type="component" value="Unassembled WGS sequence"/>
</dbReference>
<dbReference type="InterPro" id="IPR036873">
    <property type="entry name" value="Rhodanese-like_dom_sf"/>
</dbReference>
<dbReference type="PROSITE" id="PS00683">
    <property type="entry name" value="RHODANESE_2"/>
    <property type="match status" value="1"/>
</dbReference>
<dbReference type="PROSITE" id="PS50206">
    <property type="entry name" value="RHODANESE_3"/>
    <property type="match status" value="2"/>
</dbReference>
<keyword evidence="1" id="KW-0677">Repeat</keyword>
<accession>A0A1X6X3G4</accession>
<dbReference type="InterPro" id="IPR001307">
    <property type="entry name" value="Thiosulphate_STrfase_CS"/>
</dbReference>
<dbReference type="PANTHER" id="PTHR43855:SF1">
    <property type="entry name" value="THIOSULFATE SULFURTRANSFERASE"/>
    <property type="match status" value="1"/>
</dbReference>
<name>A0A1X6X3G4_9MICO</name>
<proteinExistence type="predicted"/>
<keyword evidence="7" id="KW-1185">Reference proteome</keyword>
<comment type="catalytic activity">
    <reaction evidence="2">
        <text>thiosulfate + hydrogen cyanide = thiocyanate + sulfite + 2 H(+)</text>
        <dbReference type="Rhea" id="RHEA:16881"/>
        <dbReference type="ChEBI" id="CHEBI:15378"/>
        <dbReference type="ChEBI" id="CHEBI:17359"/>
        <dbReference type="ChEBI" id="CHEBI:18022"/>
        <dbReference type="ChEBI" id="CHEBI:18407"/>
        <dbReference type="ChEBI" id="CHEBI:33542"/>
        <dbReference type="EC" id="2.8.1.1"/>
    </reaction>
</comment>
<dbReference type="GO" id="GO:0004792">
    <property type="term" value="F:thiosulfate-cyanide sulfurtransferase activity"/>
    <property type="evidence" value="ECO:0007669"/>
    <property type="project" value="UniProtKB-EC"/>
</dbReference>
<feature type="compositionally biased region" description="Basic residues" evidence="4">
    <location>
        <begin position="7"/>
        <end position="21"/>
    </location>
</feature>
<reference evidence="6 7" key="1">
    <citation type="submission" date="2017-02" db="EMBL/GenBank/DDBJ databases">
        <authorList>
            <person name="Peterson S.W."/>
        </authorList>
    </citation>
    <scope>NUCLEOTIDE SEQUENCE [LARGE SCALE GENOMIC DNA]</scope>
    <source>
        <strain evidence="6 7">CIP104813</strain>
    </source>
</reference>
<dbReference type="Pfam" id="PF00581">
    <property type="entry name" value="Rhodanese"/>
    <property type="match status" value="2"/>
</dbReference>
<sequence>MRTGRDSRRRARESRGIRRLRHPEVSTVPVPADPSPALQQYAHPERLVTTQWLAENLGAEGLVVVESDEDVLLYETGHIPGARKIDWHLDLNDPVTRDYVSPEDFAALMDRHGIARDTTVVIYGDKSNWWAAYALWVFTLFGHEDVRLLDGGRAAWQAEGREMTRETPADAEAPAGGGYPVVERDDAPIRAFRDDVLGFLGGQLIDVRSPQEYTGERTHMPDYPQEGALRGGHIPSAASVPWARAAQEDGRFKPRAELEAIYLAELGYDPSAPVIAYCRIGERSSHTWFVLTHLLGFTSARNYDGSWTEWGNGVGLPIVQGEARGEVPARTRAPRSTAADTIDAVPAPVAAANASQQVANEEGTR</sequence>
<dbReference type="InterPro" id="IPR001763">
    <property type="entry name" value="Rhodanese-like_dom"/>
</dbReference>
<dbReference type="AlphaFoldDB" id="A0A1X6X3G4"/>
<dbReference type="InterPro" id="IPR051126">
    <property type="entry name" value="Thiosulfate_sulfurtransferase"/>
</dbReference>
<evidence type="ECO:0000256" key="1">
    <source>
        <dbReference type="ARBA" id="ARBA00022737"/>
    </source>
</evidence>
<evidence type="ECO:0000259" key="5">
    <source>
        <dbReference type="PROSITE" id="PS50206"/>
    </source>
</evidence>
<evidence type="ECO:0000313" key="6">
    <source>
        <dbReference type="EMBL" id="SLM93471.1"/>
    </source>
</evidence>
<dbReference type="PANTHER" id="PTHR43855">
    <property type="entry name" value="THIOSULFATE SULFURTRANSFERASE"/>
    <property type="match status" value="1"/>
</dbReference>
<feature type="region of interest" description="Disordered" evidence="4">
    <location>
        <begin position="1"/>
        <end position="35"/>
    </location>
</feature>
<dbReference type="SMART" id="SM00450">
    <property type="entry name" value="RHOD"/>
    <property type="match status" value="2"/>
</dbReference>
<dbReference type="CDD" id="cd01448">
    <property type="entry name" value="TST_Repeat_1"/>
    <property type="match status" value="1"/>
</dbReference>
<gene>
    <name evidence="6" type="ORF">FM110_09940</name>
</gene>
<organism evidence="6 7">
    <name type="scientific">Brachybacterium nesterenkovii</name>
    <dbReference type="NCBI Taxonomy" id="47847"/>
    <lineage>
        <taxon>Bacteria</taxon>
        <taxon>Bacillati</taxon>
        <taxon>Actinomycetota</taxon>
        <taxon>Actinomycetes</taxon>
        <taxon>Micrococcales</taxon>
        <taxon>Dermabacteraceae</taxon>
        <taxon>Brachybacterium</taxon>
    </lineage>
</organism>
<evidence type="ECO:0000256" key="2">
    <source>
        <dbReference type="ARBA" id="ARBA00047549"/>
    </source>
</evidence>
<keyword evidence="3 6" id="KW-0808">Transferase</keyword>
<evidence type="ECO:0000256" key="3">
    <source>
        <dbReference type="RuleBase" id="RU000507"/>
    </source>
</evidence>
<dbReference type="PROSITE" id="PS00380">
    <property type="entry name" value="RHODANESE_1"/>
    <property type="match status" value="1"/>
</dbReference>
<evidence type="ECO:0000256" key="4">
    <source>
        <dbReference type="SAM" id="MobiDB-lite"/>
    </source>
</evidence>
<feature type="domain" description="Rhodanese" evidence="5">
    <location>
        <begin position="203"/>
        <end position="319"/>
    </location>
</feature>
<feature type="domain" description="Rhodanese" evidence="5">
    <location>
        <begin position="58"/>
        <end position="165"/>
    </location>
</feature>
<dbReference type="CDD" id="cd01449">
    <property type="entry name" value="TST_Repeat_2"/>
    <property type="match status" value="1"/>
</dbReference>
<dbReference type="SUPFAM" id="SSF52821">
    <property type="entry name" value="Rhodanese/Cell cycle control phosphatase"/>
    <property type="match status" value="2"/>
</dbReference>